<dbReference type="SMART" id="SM01343">
    <property type="entry name" value="FATC"/>
    <property type="match status" value="1"/>
</dbReference>
<dbReference type="Gene3D" id="3.30.1010.10">
    <property type="entry name" value="Phosphatidylinositol 3-kinase Catalytic Subunit, Chain A, domain 4"/>
    <property type="match status" value="1"/>
</dbReference>
<accession>A0A1R1YTM4</accession>
<evidence type="ECO:0000256" key="8">
    <source>
        <dbReference type="ARBA" id="ARBA00047899"/>
    </source>
</evidence>
<feature type="compositionally biased region" description="Basic and acidic residues" evidence="11">
    <location>
        <begin position="806"/>
        <end position="823"/>
    </location>
</feature>
<dbReference type="InterPro" id="IPR050517">
    <property type="entry name" value="DDR_Repair_Kinase"/>
</dbReference>
<feature type="region of interest" description="Disordered" evidence="11">
    <location>
        <begin position="806"/>
        <end position="845"/>
    </location>
</feature>
<dbReference type="InterPro" id="IPR011990">
    <property type="entry name" value="TPR-like_helical_dom_sf"/>
</dbReference>
<dbReference type="GO" id="GO:0005634">
    <property type="term" value="C:nucleus"/>
    <property type="evidence" value="ECO:0007669"/>
    <property type="project" value="TreeGrafter"/>
</dbReference>
<evidence type="ECO:0000256" key="3">
    <source>
        <dbReference type="ARBA" id="ARBA00022679"/>
    </source>
</evidence>
<dbReference type="Gene3D" id="1.10.1070.11">
    <property type="entry name" value="Phosphatidylinositol 3-/4-kinase, catalytic domain"/>
    <property type="match status" value="1"/>
</dbReference>
<dbReference type="Pfam" id="PF02260">
    <property type="entry name" value="FATC"/>
    <property type="match status" value="1"/>
</dbReference>
<dbReference type="InterPro" id="IPR036940">
    <property type="entry name" value="PI3/4_kinase_cat_sf"/>
</dbReference>
<evidence type="ECO:0000313" key="16">
    <source>
        <dbReference type="Proteomes" id="UP000187429"/>
    </source>
</evidence>
<dbReference type="PROSITE" id="PS51190">
    <property type="entry name" value="FATC"/>
    <property type="match status" value="1"/>
</dbReference>
<evidence type="ECO:0000256" key="9">
    <source>
        <dbReference type="ARBA" id="ARBA00048679"/>
    </source>
</evidence>
<dbReference type="Pfam" id="PF02259">
    <property type="entry name" value="FAT"/>
    <property type="match status" value="2"/>
</dbReference>
<dbReference type="PROSITE" id="PS50290">
    <property type="entry name" value="PI3_4_KINASE_3"/>
    <property type="match status" value="1"/>
</dbReference>
<comment type="catalytic activity">
    <reaction evidence="9">
        <text>L-seryl-[protein] + ATP = O-phospho-L-seryl-[protein] + ADP + H(+)</text>
        <dbReference type="Rhea" id="RHEA:17989"/>
        <dbReference type="Rhea" id="RHEA-COMP:9863"/>
        <dbReference type="Rhea" id="RHEA-COMP:11604"/>
        <dbReference type="ChEBI" id="CHEBI:15378"/>
        <dbReference type="ChEBI" id="CHEBI:29999"/>
        <dbReference type="ChEBI" id="CHEBI:30616"/>
        <dbReference type="ChEBI" id="CHEBI:83421"/>
        <dbReference type="ChEBI" id="CHEBI:456216"/>
        <dbReference type="EC" id="2.7.11.1"/>
    </reaction>
</comment>
<dbReference type="Gene3D" id="1.20.120.150">
    <property type="entry name" value="FKBP12-rapamycin binding domain"/>
    <property type="match status" value="1"/>
</dbReference>
<evidence type="ECO:0000256" key="6">
    <source>
        <dbReference type="ARBA" id="ARBA00022777"/>
    </source>
</evidence>
<evidence type="ECO:0000256" key="7">
    <source>
        <dbReference type="ARBA" id="ARBA00022840"/>
    </source>
</evidence>
<feature type="domain" description="FATC" evidence="14">
    <location>
        <begin position="2540"/>
        <end position="2572"/>
    </location>
</feature>
<dbReference type="InterPro" id="IPR026683">
    <property type="entry name" value="TOR_cat"/>
</dbReference>
<dbReference type="Proteomes" id="UP000187429">
    <property type="component" value="Unassembled WGS sequence"/>
</dbReference>
<feature type="domain" description="PI3K/PI4K catalytic" evidence="12">
    <location>
        <begin position="2192"/>
        <end position="2506"/>
    </location>
</feature>
<dbReference type="PROSITE" id="PS00915">
    <property type="entry name" value="PI3_4_KINASE_1"/>
    <property type="match status" value="1"/>
</dbReference>
<dbReference type="InterPro" id="IPR000403">
    <property type="entry name" value="PI3/4_kinase_cat_dom"/>
</dbReference>
<dbReference type="SMART" id="SM01346">
    <property type="entry name" value="DUF3385"/>
    <property type="match status" value="1"/>
</dbReference>
<comment type="catalytic activity">
    <reaction evidence="8 10">
        <text>L-threonyl-[protein] + ATP = O-phospho-L-threonyl-[protein] + ADP + H(+)</text>
        <dbReference type="Rhea" id="RHEA:46608"/>
        <dbReference type="Rhea" id="RHEA-COMP:11060"/>
        <dbReference type="Rhea" id="RHEA-COMP:11605"/>
        <dbReference type="ChEBI" id="CHEBI:15378"/>
        <dbReference type="ChEBI" id="CHEBI:30013"/>
        <dbReference type="ChEBI" id="CHEBI:30616"/>
        <dbReference type="ChEBI" id="CHEBI:61977"/>
        <dbReference type="ChEBI" id="CHEBI:456216"/>
        <dbReference type="EC" id="2.7.11.1"/>
    </reaction>
</comment>
<dbReference type="PANTHER" id="PTHR11139:SF9">
    <property type="entry name" value="SERINE_THREONINE-PROTEIN KINASE MTOR"/>
    <property type="match status" value="1"/>
</dbReference>
<evidence type="ECO:0000259" key="13">
    <source>
        <dbReference type="PROSITE" id="PS51189"/>
    </source>
</evidence>
<dbReference type="InterPro" id="IPR011009">
    <property type="entry name" value="Kinase-like_dom_sf"/>
</dbReference>
<keyword evidence="6 10" id="KW-0418">Kinase</keyword>
<dbReference type="SUPFAM" id="SSF56112">
    <property type="entry name" value="Protein kinase-like (PK-like)"/>
    <property type="match status" value="1"/>
</dbReference>
<dbReference type="SMART" id="SM00146">
    <property type="entry name" value="PI3Kc"/>
    <property type="match status" value="1"/>
</dbReference>
<evidence type="ECO:0000256" key="1">
    <source>
        <dbReference type="ARBA" id="ARBA00011031"/>
    </source>
</evidence>
<evidence type="ECO:0000256" key="4">
    <source>
        <dbReference type="ARBA" id="ARBA00022737"/>
    </source>
</evidence>
<name>A0A1R1YTM4_9FUNG</name>
<dbReference type="Gene3D" id="1.25.10.10">
    <property type="entry name" value="Leucine-rich Repeat Variant"/>
    <property type="match status" value="4"/>
</dbReference>
<feature type="domain" description="FAT" evidence="13">
    <location>
        <begin position="1308"/>
        <end position="2014"/>
    </location>
</feature>
<comment type="similarity">
    <text evidence="1 10">Belongs to the PI3/PI4-kinase family.</text>
</comment>
<dbReference type="Pfam" id="PF11865">
    <property type="entry name" value="mTOR_dom"/>
    <property type="match status" value="1"/>
</dbReference>
<dbReference type="Gene3D" id="1.25.40.10">
    <property type="entry name" value="Tetratricopeptide repeat domain"/>
    <property type="match status" value="1"/>
</dbReference>
<dbReference type="CDD" id="cd05169">
    <property type="entry name" value="PIKKc_TOR"/>
    <property type="match status" value="1"/>
</dbReference>
<keyword evidence="7 10" id="KW-0067">ATP-binding</keyword>
<dbReference type="InterPro" id="IPR003151">
    <property type="entry name" value="PIK-rel_kinase_FAT"/>
</dbReference>
<dbReference type="PROSITE" id="PS00916">
    <property type="entry name" value="PI3_4_KINASE_2"/>
    <property type="match status" value="1"/>
</dbReference>
<dbReference type="GO" id="GO:0044877">
    <property type="term" value="F:protein-containing complex binding"/>
    <property type="evidence" value="ECO:0007669"/>
    <property type="project" value="InterPro"/>
</dbReference>
<proteinExistence type="inferred from homology"/>
<dbReference type="InterPro" id="IPR011989">
    <property type="entry name" value="ARM-like"/>
</dbReference>
<dbReference type="SUPFAM" id="SSF47212">
    <property type="entry name" value="FKBP12-rapamycin-binding domain of FKBP-rapamycin-associated protein (FRAP)"/>
    <property type="match status" value="1"/>
</dbReference>
<dbReference type="InterPro" id="IPR014009">
    <property type="entry name" value="PIK_FAT"/>
</dbReference>
<evidence type="ECO:0000259" key="14">
    <source>
        <dbReference type="PROSITE" id="PS51190"/>
    </source>
</evidence>
<dbReference type="InterPro" id="IPR003152">
    <property type="entry name" value="FATC_dom"/>
</dbReference>
<dbReference type="InterPro" id="IPR009076">
    <property type="entry name" value="FRB_dom"/>
</dbReference>
<keyword evidence="16" id="KW-1185">Reference proteome</keyword>
<dbReference type="PANTHER" id="PTHR11139">
    <property type="entry name" value="ATAXIA TELANGIECTASIA MUTATED ATM -RELATED"/>
    <property type="match status" value="1"/>
</dbReference>
<dbReference type="Pfam" id="PF00454">
    <property type="entry name" value="PI3_PI4_kinase"/>
    <property type="match status" value="1"/>
</dbReference>
<dbReference type="FunFam" id="1.10.1070.11:FF:000029">
    <property type="entry name" value="Serine/threonine-protein kinase TOR"/>
    <property type="match status" value="1"/>
</dbReference>
<evidence type="ECO:0000256" key="11">
    <source>
        <dbReference type="SAM" id="MobiDB-lite"/>
    </source>
</evidence>
<protein>
    <recommendedName>
        <fullName evidence="10">Serine/threonine-protein kinase TOR</fullName>
        <ecNumber evidence="10">2.7.11.1</ecNumber>
    </recommendedName>
</protein>
<dbReference type="GO" id="GO:0031931">
    <property type="term" value="C:TORC1 complex"/>
    <property type="evidence" value="ECO:0007669"/>
    <property type="project" value="TreeGrafter"/>
</dbReference>
<keyword evidence="2 10" id="KW-0723">Serine/threonine-protein kinase</keyword>
<sequence>MLDKSLTDIDDSLYGTSDQDEQALVNELSRQVIKLNQSSDPTAELAAVPILSLLVSLPSLEQNQISRISNQIHLFLDSNNTSLTREAVDVLEELIQKRGALAAGIVNSEVSRAMEWLTTNDRNDSRRVTSLMVLGACCRAAPTFMTDYLSRILEALRDPIRDSKIQIRTEAVNTLTECMKLISSRDLKTRNQMYQELYDGILRDLKIGTSEAFHGILLVCEQLFYHSGMFMQSRYSEVAEFTIRLCDHPDFMLRKQAIILLPILAEYSPSDMNARINGNDSFMQRSMNLLIPLTKRSKEQQVAFESIGKISLSTKQLFTPYLSTTFDVIRDYLFYSHNSNQTKNLSSAFNCISDIAKSLGPAIVKHIQDLLDIMLMVGLIPPLCESLKILKQEVSQLSNVIQERLLDMISIVLVGKPFYIEFFNSTHFYKSPTAITHTTSDIQNKSTFSNQPSNFTNNASTGEPSKNLDEVILALKTLGTFGFEEKNLSEFVRNDVLVYISSEEVSVRREAIIAVSEIVSHNPYYWQQSGPSVEVSNDIIQHIIAVSITDDDPNIRLLAVSLFLVCDKFDFHLGKAENIGSLLMMLNDESFNICEVMVSVVCRLTQTNPAHVIPSLRRLIVQLLTQLEFSNSSQEKENCIKLLMAAVESAEQWIKPYVIEILDSIIPKISDAKPRLASKYLDIISSLAIVGRESLIPYTEDIIQIVSDALSDQSSLVKRLAGLKALGSCARYCGMVSKPFIDHPELLDILITMFKGEENSKVRNEIITVIGNIGAVDPYEYQNKLNDFYIIQSSSALDYNIPKVQDHSASKSDGRDKSNEIATKKSNTSYNDDLPGSSKNHKHGAVTAKKDFSIAKIQKQVSDIPLDSLGSSFTTDDYHVKMAIYSLLRILTDSKLTELHTDACQAILMIFSSLGLSCAKYLKDVVPSLMFAMKVGGFSQKEFYLEQLGRLVAIEKQLIRPYLGEVFNLFKNDLGSTPNQQSAAIALIEVVAEALMGDFGSHLSTVLPFLLDVIEKDQSETRNPTLRVLHALRIISPNLDPYLLLTIPRIVSLLDFRKQTVIVIDSAIQTISSIVLAVNCRTFASCIVLSLVRLYRNAPTLQIQNQIMDLFCVLMQQLMDDFVLFMPAIHNVVQTRGTEKQHVEYERCSRNLFSNRLAPSEPKILHPTLQVEPSENKGNLYRDTNRRLKPNTSLLRRAWATSRRVTKEDWVDWIKQLSVELLKEAASPALRACALLASRYPQLGEDLFNSAFVSCFSEIPESEQNELVRAIDIAAGSPQMPPEILQAILNLAEYMERDEKPIPVSIEKLGDYALSCHALAKALHYKEIEYSMTESETVIQDLISLNQQLDQPDAAVGSLAYVRTKSSMLSDRAKWHIRLEQWDEALAVYKSISSSSQELLQIKDPNFSLALNSSALDYSDTSSIHNSNSEILRSSLVSITNNINQDSLDNLLGEMRCYYHLSNWDSLLPLLSDVWNFNEEVRPKVASIGVNMAWALGDMDMLEKYLKYLPSSDQKCSFFRALLAVHNNNFDEARKQISISRSNIDKEMSAQLSESFQRGYSLAIYCQMLSELEEVILYKSLEDSHFQKKLIIKTWEKRLEGCQKDVGNWQHFLQIRSLVLPRTRILEMWVEFMQMCLNSNKLSLCDQTLRLVVSDEFHQRKLFINDKTLNKRSGHHWLNDPDILVWKNPNCSKADDVYLNPSLNFYSPKLTNNNFFDSSISNEDYKPNINKVLAEEPRSIEKSIESSIFPELMLTFYKYKWENNEKSYATSQINNLRKRLSFSVGFDFNSLNFDENILKQSQKKAFGDGSDSINLNTYDRTVKLLSELYYTEAKWKMTLLKHESESYDKSENVSFNPDSSMTRILSLLEASTILNRKSYISWHSFALRHYEMTQNFEREDNTISTQMVDTHIIPSIHGFFKAIQLSNMDTTLQDTLRLLTVWFNYGHIDSVAQAISSRFNDVKITTWIQVMPQILARIHTPHENVRRLIVQLLVDVGKSHPQAILFSLTVASKSTLVQRKKTANNILEKLRDFSPTLIEQTDLVSTELVRVAILWAEMWNEALEDASRLYFSKGDSKGMLAKLMPLHALIRRGPETLREVHFIQAFGRELNEAEEWCNRFSETLDTNPNTNFLRHAWDVYYSVFRRIERSLKQMTTLNLNTVSPKLLACNNLQLAVPGSYSPNQRLVSIQSFNPQLYIYSSKQRPRRMLINGDDGNVYTFLLKGHEDLRQDERVMQLFDLINNLLSRDPDTSRRHLKIERFPVIPLSPDSGLIGFYPNCDTLHSLIKSYRETSNTVINAEHRHMLQFAPDYDNCTILEKVEAFEYSMERAKGDDLQKILWYKSYNAEEWLGRRTNYTRSLAVMSIAGYILGLGDRHPSNLMIHSSSGKVVHIDFGDCFEVAITREKFPETVPFRLTRMLVNAMELNGIQGSFKITTQHTMRVLRSNKDSLMAVLEAFVYDPLVSWHYLKDKDEVPEVTENNRFEGFDEIIIPFVNQSINKSDSKIEDIMQDQWQMANPKAIAITKRILNKLTGRDFNPTVTLDVTNQVENLIKQATLIENLCQCYVGWCAFW</sequence>
<organism evidence="15 16">
    <name type="scientific">Smittium culicis</name>
    <dbReference type="NCBI Taxonomy" id="133412"/>
    <lineage>
        <taxon>Eukaryota</taxon>
        <taxon>Fungi</taxon>
        <taxon>Fungi incertae sedis</taxon>
        <taxon>Zoopagomycota</taxon>
        <taxon>Kickxellomycotina</taxon>
        <taxon>Harpellomycetes</taxon>
        <taxon>Harpellales</taxon>
        <taxon>Legeriomycetaceae</taxon>
        <taxon>Smittium</taxon>
    </lineage>
</organism>
<dbReference type="PROSITE" id="PS51189">
    <property type="entry name" value="FAT"/>
    <property type="match status" value="1"/>
</dbReference>
<dbReference type="FunFam" id="1.20.120.150:FF:000001">
    <property type="entry name" value="Serine/threonine-protein kinase TOR"/>
    <property type="match status" value="1"/>
</dbReference>
<evidence type="ECO:0000256" key="5">
    <source>
        <dbReference type="ARBA" id="ARBA00022741"/>
    </source>
</evidence>
<evidence type="ECO:0000313" key="15">
    <source>
        <dbReference type="EMBL" id="OMJ30146.1"/>
    </source>
</evidence>
<dbReference type="GO" id="GO:0016242">
    <property type="term" value="P:negative regulation of macroautophagy"/>
    <property type="evidence" value="ECO:0007669"/>
    <property type="project" value="TreeGrafter"/>
</dbReference>
<keyword evidence="3 10" id="KW-0808">Transferase</keyword>
<evidence type="ECO:0000259" key="12">
    <source>
        <dbReference type="PROSITE" id="PS50290"/>
    </source>
</evidence>
<dbReference type="GO" id="GO:0031932">
    <property type="term" value="C:TORC2 complex"/>
    <property type="evidence" value="ECO:0007669"/>
    <property type="project" value="TreeGrafter"/>
</dbReference>
<dbReference type="SMART" id="SM01345">
    <property type="entry name" value="Rapamycin_bind"/>
    <property type="match status" value="1"/>
</dbReference>
<dbReference type="GO" id="GO:0005524">
    <property type="term" value="F:ATP binding"/>
    <property type="evidence" value="ECO:0007669"/>
    <property type="project" value="UniProtKB-KW"/>
</dbReference>
<dbReference type="EMBL" id="LSSM01000072">
    <property type="protein sequence ID" value="OMJ30146.1"/>
    <property type="molecule type" value="Genomic_DNA"/>
</dbReference>
<dbReference type="OrthoDB" id="381190at2759"/>
<dbReference type="GO" id="GO:0080090">
    <property type="term" value="P:regulation of primary metabolic process"/>
    <property type="evidence" value="ECO:0007669"/>
    <property type="project" value="UniProtKB-ARBA"/>
</dbReference>
<dbReference type="GO" id="GO:0106310">
    <property type="term" value="F:protein serine kinase activity"/>
    <property type="evidence" value="ECO:0007669"/>
    <property type="project" value="RHEA"/>
</dbReference>
<dbReference type="FunFam" id="3.30.1010.10:FF:000006">
    <property type="entry name" value="Serine/threonine-protein kinase TOR"/>
    <property type="match status" value="1"/>
</dbReference>
<dbReference type="InterPro" id="IPR036738">
    <property type="entry name" value="FRB_sf"/>
</dbReference>
<gene>
    <name evidence="15" type="ORF">AYI69_g316</name>
</gene>
<dbReference type="Pfam" id="PF08771">
    <property type="entry name" value="FRB_dom"/>
    <property type="match status" value="1"/>
</dbReference>
<reference evidence="16" key="1">
    <citation type="submission" date="2017-01" db="EMBL/GenBank/DDBJ databases">
        <authorList>
            <person name="Wang Y."/>
            <person name="White M."/>
            <person name="Kvist S."/>
            <person name="Moncalvo J.-M."/>
        </authorList>
    </citation>
    <scope>NUCLEOTIDE SEQUENCE [LARGE SCALE GENOMIC DNA]</scope>
    <source>
        <strain evidence="16">ID-206-W2</strain>
    </source>
</reference>
<dbReference type="EC" id="2.7.11.1" evidence="10"/>
<dbReference type="GO" id="GO:0038202">
    <property type="term" value="P:TORC1 signaling"/>
    <property type="evidence" value="ECO:0007669"/>
    <property type="project" value="TreeGrafter"/>
</dbReference>
<dbReference type="InterPro" id="IPR057564">
    <property type="entry name" value="HEAT_ATR"/>
</dbReference>
<dbReference type="GO" id="GO:0004674">
    <property type="term" value="F:protein serine/threonine kinase activity"/>
    <property type="evidence" value="ECO:0007669"/>
    <property type="project" value="UniProtKB-KW"/>
</dbReference>
<dbReference type="SUPFAM" id="SSF48371">
    <property type="entry name" value="ARM repeat"/>
    <property type="match status" value="2"/>
</dbReference>
<keyword evidence="4" id="KW-0677">Repeat</keyword>
<evidence type="ECO:0000256" key="2">
    <source>
        <dbReference type="ARBA" id="ARBA00022527"/>
    </source>
</evidence>
<comment type="caution">
    <text evidence="15">The sequence shown here is derived from an EMBL/GenBank/DDBJ whole genome shotgun (WGS) entry which is preliminary data.</text>
</comment>
<keyword evidence="5 10" id="KW-0547">Nucleotide-binding</keyword>
<dbReference type="GO" id="GO:0005737">
    <property type="term" value="C:cytoplasm"/>
    <property type="evidence" value="ECO:0007669"/>
    <property type="project" value="TreeGrafter"/>
</dbReference>
<dbReference type="InterPro" id="IPR016024">
    <property type="entry name" value="ARM-type_fold"/>
</dbReference>
<dbReference type="InterPro" id="IPR018936">
    <property type="entry name" value="PI3/4_kinase_CS"/>
</dbReference>
<dbReference type="InterPro" id="IPR024585">
    <property type="entry name" value="mTOR_dom"/>
</dbReference>
<dbReference type="Pfam" id="PF23593">
    <property type="entry name" value="HEAT_ATR"/>
    <property type="match status" value="1"/>
</dbReference>
<evidence type="ECO:0000256" key="10">
    <source>
        <dbReference type="RuleBase" id="RU364109"/>
    </source>
</evidence>